<accession>A0A517NLW2</accession>
<evidence type="ECO:0000313" key="3">
    <source>
        <dbReference type="Proteomes" id="UP000319817"/>
    </source>
</evidence>
<dbReference type="RefSeq" id="WP_145415712.1">
    <property type="nucleotide sequence ID" value="NZ_CP036526.1"/>
</dbReference>
<evidence type="ECO:0008006" key="4">
    <source>
        <dbReference type="Google" id="ProtNLM"/>
    </source>
</evidence>
<evidence type="ECO:0000256" key="1">
    <source>
        <dbReference type="SAM" id="SignalP"/>
    </source>
</evidence>
<feature type="chain" id="PRO_5022188421" description="Secreted protein" evidence="1">
    <location>
        <begin position="24"/>
        <end position="595"/>
    </location>
</feature>
<evidence type="ECO:0000313" key="2">
    <source>
        <dbReference type="EMBL" id="QDT08115.1"/>
    </source>
</evidence>
<gene>
    <name evidence="2" type="ORF">K239x_00460</name>
</gene>
<keyword evidence="1" id="KW-0732">Signal</keyword>
<sequence precursor="true">MLNRIIRQAAIAISIVALGNAVAEEAVTTNAKPPTTETFVQIGQAIDSLDSARLVELINGIPIKIVRSESIRSVPVTAWVLATASGDESSTKAVLSVAESDQWLTQTIKQLADDAGALKPLPISVEADAVTAESLAWSKQLRRDLLIAAVTGQRDRVKHLRDELVGKPLPESLLDELNRVADASQSIAEQLPPSITGVAVNLFNAVQQKEQDQQQTSDQLLGIYRATPSQDRKSLKLTRGDGTNAYSVLQAREQQRASLVDAYGKLYDSYWKGEISRIECMRKMQEVKSADLDLTQKRAIMIWTLRKMRAENAKEKLDQRIAANRIKTAALQERTASDLSSSWPSLFRHRALRGNADAMLRELKSYSPSNCGPLSICYAKCVTEMRVLHRLLQTDLDGIGSRQQAGLRTYLREIEEELQGPYQDAHSIASIKATASSDDTAIAASSKTDVAIPRPDSVGLPGSVLVSLGGDDREVASLGLYRVIAKSLIQAGKDEDISTLRDLANSIAKTKLLTSEQKASLKSLGSRAYHGKVTNDDLEICRPAEEMLARIASVNSLSFPSPIRVDDETREQAFDMLLTSMMRPSASSSDTKSNQ</sequence>
<keyword evidence="3" id="KW-1185">Reference proteome</keyword>
<reference evidence="2 3" key="1">
    <citation type="submission" date="2019-02" db="EMBL/GenBank/DDBJ databases">
        <title>Deep-cultivation of Planctomycetes and their phenomic and genomic characterization uncovers novel biology.</title>
        <authorList>
            <person name="Wiegand S."/>
            <person name="Jogler M."/>
            <person name="Boedeker C."/>
            <person name="Pinto D."/>
            <person name="Vollmers J."/>
            <person name="Rivas-Marin E."/>
            <person name="Kohn T."/>
            <person name="Peeters S.H."/>
            <person name="Heuer A."/>
            <person name="Rast P."/>
            <person name="Oberbeckmann S."/>
            <person name="Bunk B."/>
            <person name="Jeske O."/>
            <person name="Meyerdierks A."/>
            <person name="Storesund J.E."/>
            <person name="Kallscheuer N."/>
            <person name="Luecker S."/>
            <person name="Lage O.M."/>
            <person name="Pohl T."/>
            <person name="Merkel B.J."/>
            <person name="Hornburger P."/>
            <person name="Mueller R.-W."/>
            <person name="Bruemmer F."/>
            <person name="Labrenz M."/>
            <person name="Spormann A.M."/>
            <person name="Op den Camp H."/>
            <person name="Overmann J."/>
            <person name="Amann R."/>
            <person name="Jetten M.S.M."/>
            <person name="Mascher T."/>
            <person name="Medema M.H."/>
            <person name="Devos D.P."/>
            <person name="Kaster A.-K."/>
            <person name="Ovreas L."/>
            <person name="Rohde M."/>
            <person name="Galperin M.Y."/>
            <person name="Jogler C."/>
        </authorList>
    </citation>
    <scope>NUCLEOTIDE SEQUENCE [LARGE SCALE GENOMIC DNA]</scope>
    <source>
        <strain evidence="2 3">K23_9</strain>
    </source>
</reference>
<dbReference type="Proteomes" id="UP000319817">
    <property type="component" value="Chromosome"/>
</dbReference>
<protein>
    <recommendedName>
        <fullName evidence="4">Secreted protein</fullName>
    </recommendedName>
</protein>
<proteinExistence type="predicted"/>
<dbReference type="OrthoDB" id="278279at2"/>
<feature type="signal peptide" evidence="1">
    <location>
        <begin position="1"/>
        <end position="23"/>
    </location>
</feature>
<dbReference type="EMBL" id="CP036526">
    <property type="protein sequence ID" value="QDT08115.1"/>
    <property type="molecule type" value="Genomic_DNA"/>
</dbReference>
<name>A0A517NLW2_9BACT</name>
<dbReference type="AlphaFoldDB" id="A0A517NLW2"/>
<organism evidence="2 3">
    <name type="scientific">Stieleria marina</name>
    <dbReference type="NCBI Taxonomy" id="1930275"/>
    <lineage>
        <taxon>Bacteria</taxon>
        <taxon>Pseudomonadati</taxon>
        <taxon>Planctomycetota</taxon>
        <taxon>Planctomycetia</taxon>
        <taxon>Pirellulales</taxon>
        <taxon>Pirellulaceae</taxon>
        <taxon>Stieleria</taxon>
    </lineage>
</organism>